<dbReference type="AlphaFoldDB" id="A0A7C2VD64"/>
<dbReference type="RefSeq" id="WP_272985823.1">
    <property type="nucleotide sequence ID" value="NZ_DSFH01000066.1"/>
</dbReference>
<dbReference type="Proteomes" id="UP000886076">
    <property type="component" value="Unassembled WGS sequence"/>
</dbReference>
<proteinExistence type="predicted"/>
<comment type="caution">
    <text evidence="1">The sequence shown here is derived from an EMBL/GenBank/DDBJ whole genome shotgun (WGS) entry which is preliminary data.</text>
</comment>
<dbReference type="Gene3D" id="1.10.443.10">
    <property type="entry name" value="Intergrase catalytic core"/>
    <property type="match status" value="1"/>
</dbReference>
<protein>
    <submittedName>
        <fullName evidence="1">Uncharacterized protein</fullName>
    </submittedName>
</protein>
<sequence length="174" mass="20884">MLIEDWNPDKEVEIEEMVTKRLVKFSAFSRYYLGLREGNKPCDWVYFSNETLKLIEKLYPKHVNKDHVTRYAKRNNLILPKYMRKVSWRLMIKAMSREVSRFILRLVDEIIKEEVGPISEAEVYKVYFNNKEVELLIDYIVKCSIGDISVKIIYSNNPSMTLIHYYEYEKHMQG</sequence>
<dbReference type="InterPro" id="IPR013762">
    <property type="entry name" value="Integrase-like_cat_sf"/>
</dbReference>
<dbReference type="EMBL" id="DSFH01000066">
    <property type="protein sequence ID" value="HEW64468.1"/>
    <property type="molecule type" value="Genomic_DNA"/>
</dbReference>
<dbReference type="GO" id="GO:0006310">
    <property type="term" value="P:DNA recombination"/>
    <property type="evidence" value="ECO:0007669"/>
    <property type="project" value="InterPro"/>
</dbReference>
<reference evidence="1" key="1">
    <citation type="journal article" date="2020" name="mSystems">
        <title>Genome- and Community-Level Interaction Insights into Carbon Utilization and Element Cycling Functions of Hydrothermarchaeota in Hydrothermal Sediment.</title>
        <authorList>
            <person name="Zhou Z."/>
            <person name="Liu Y."/>
            <person name="Xu W."/>
            <person name="Pan J."/>
            <person name="Luo Z.H."/>
            <person name="Li M."/>
        </authorList>
    </citation>
    <scope>NUCLEOTIDE SEQUENCE [LARGE SCALE GENOMIC DNA]</scope>
    <source>
        <strain evidence="1">SpSt-1261</strain>
    </source>
</reference>
<gene>
    <name evidence="1" type="ORF">ENO39_05400</name>
</gene>
<organism evidence="1">
    <name type="scientific">Fervidicoccus fontis</name>
    <dbReference type="NCBI Taxonomy" id="683846"/>
    <lineage>
        <taxon>Archaea</taxon>
        <taxon>Thermoproteota</taxon>
        <taxon>Thermoprotei</taxon>
        <taxon>Fervidicoccales</taxon>
        <taxon>Fervidicoccaceae</taxon>
        <taxon>Fervidicoccus</taxon>
    </lineage>
</organism>
<name>A0A7C2VD64_9CREN</name>
<evidence type="ECO:0000313" key="1">
    <source>
        <dbReference type="EMBL" id="HEW64468.1"/>
    </source>
</evidence>
<dbReference type="GO" id="GO:0015074">
    <property type="term" value="P:DNA integration"/>
    <property type="evidence" value="ECO:0007669"/>
    <property type="project" value="InterPro"/>
</dbReference>
<accession>A0A7C2VD64</accession>
<dbReference type="GO" id="GO:0003677">
    <property type="term" value="F:DNA binding"/>
    <property type="evidence" value="ECO:0007669"/>
    <property type="project" value="InterPro"/>
</dbReference>